<evidence type="ECO:0000313" key="1">
    <source>
        <dbReference type="EMBL" id="KAJ5283502.1"/>
    </source>
</evidence>
<comment type="caution">
    <text evidence="1">The sequence shown here is derived from an EMBL/GenBank/DDBJ whole genome shotgun (WGS) entry which is preliminary data.</text>
</comment>
<evidence type="ECO:0000313" key="2">
    <source>
        <dbReference type="Proteomes" id="UP001220256"/>
    </source>
</evidence>
<dbReference type="Pfam" id="PF12311">
    <property type="entry name" value="DUF3632"/>
    <property type="match status" value="1"/>
</dbReference>
<accession>A0ABQ8WXB5</accession>
<gene>
    <name evidence="1" type="ORF">N7505_001482</name>
</gene>
<dbReference type="InterPro" id="IPR022085">
    <property type="entry name" value="OpdG"/>
</dbReference>
<proteinExistence type="predicted"/>
<sequence>MTCNTCPTTHICPLCTGTGTTSDIYPSCLGKRGAFETEGGYDNTRGEFHAPYFSAQCRSCYGEGIAFDRCKDCFGVGYLRLYCGNCEEEFRRRSRDDRKIAPITALEKKLEMDEWNISYLQSWQADFGDEPDAQPSLRFLEDVLLELKGLSHTESAKTTDSSPETVASSIIATIKSQKNPDAALEDFQAVLFGAAISSLLDPSDLAKVTRLLINCLPAPFNKKLEHQISSNARETWNGPEKPSPGKEIDQCTEEWISLNAFVAHLTRVHAVSLEDYRLRTLNRAFDAGAHLEDERIYHVPAAAAWVEIYIFGHHKMLGSTGFKWPKWDELRRGFETSSKSDKFPSKTRKRAEMALYKMNELDKAAHS</sequence>
<keyword evidence="2" id="KW-1185">Reference proteome</keyword>
<protein>
    <submittedName>
        <fullName evidence="1">Uncharacterized protein</fullName>
    </submittedName>
</protein>
<dbReference type="EMBL" id="JAPVEB010000001">
    <property type="protein sequence ID" value="KAJ5283502.1"/>
    <property type="molecule type" value="Genomic_DNA"/>
</dbReference>
<organism evidence="1 2">
    <name type="scientific">Penicillium chrysogenum</name>
    <name type="common">Penicillium notatum</name>
    <dbReference type="NCBI Taxonomy" id="5076"/>
    <lineage>
        <taxon>Eukaryota</taxon>
        <taxon>Fungi</taxon>
        <taxon>Dikarya</taxon>
        <taxon>Ascomycota</taxon>
        <taxon>Pezizomycotina</taxon>
        <taxon>Eurotiomycetes</taxon>
        <taxon>Eurotiomycetidae</taxon>
        <taxon>Eurotiales</taxon>
        <taxon>Aspergillaceae</taxon>
        <taxon>Penicillium</taxon>
        <taxon>Penicillium chrysogenum species complex</taxon>
    </lineage>
</organism>
<dbReference type="Proteomes" id="UP001220256">
    <property type="component" value="Unassembled WGS sequence"/>
</dbReference>
<reference evidence="1 2" key="1">
    <citation type="journal article" date="2023" name="IMA Fungus">
        <title>Comparative genomic study of the Penicillium genus elucidates a diverse pangenome and 15 lateral gene transfer events.</title>
        <authorList>
            <person name="Petersen C."/>
            <person name="Sorensen T."/>
            <person name="Nielsen M.R."/>
            <person name="Sondergaard T.E."/>
            <person name="Sorensen J.L."/>
            <person name="Fitzpatrick D.A."/>
            <person name="Frisvad J.C."/>
            <person name="Nielsen K.L."/>
        </authorList>
    </citation>
    <scope>NUCLEOTIDE SEQUENCE [LARGE SCALE GENOMIC DNA]</scope>
    <source>
        <strain evidence="1 2">IBT 3361</strain>
    </source>
</reference>
<name>A0ABQ8WXB5_PENCH</name>